<feature type="compositionally biased region" description="Polar residues" evidence="1">
    <location>
        <begin position="505"/>
        <end position="526"/>
    </location>
</feature>
<keyword evidence="3" id="KW-1185">Reference proteome</keyword>
<sequence length="945" mass="105191">QAPEPEHVVLLIHSLGQVSMHNAKLLDAVAQAVVAQGAAYAPWAPRIAHVYADAGHDHHLLFETFAAIGLQTQGELSLGLWSQLISAFARIGRDSPELCAAASRQASVSVQHTLLQLGQGPQITKALGIKLSPTGRWLSHLDTWHVRVLRELMTNTQTWTPAQERSSHPKGRRGKRKAWWERYQDRKAAIAYQLQQQQQQQQQQDLGHQAGGSWPDLESSTQMHQSEAVGAQNHFHQRAASQDSSSSCQAGRRQLGLIGAQTPVQSSSRPLHAKWQGLHHRQQQRRQQQQEQQQQDVQLQGGGAADRTSVERPKALAGINLRVPAQRLQVVRSLCSLMHGLQIMGHPYDREFMGLACCALKSLCEKQKVDAASPWQVQPLHHHQVAHSLVQAISACAQLRHYDNWLMGEAARLLIHLTSSKSSSGSDGDCSHGMCDLEHTSSATVSRLGLGDDAAKQGAGWLDAQQEDALLLIQLLQAVADLEGPNFHKLLLQQLRSPRGHGQHRPSTAAAQEPAQQGPSNVQLRSQHSHGQPKRHQQWHSSLEQQQQQQQQSLVQNPERTNDQAPMSSPAGSALHTLASASEAGAASFVAEQQMHGGKKGERDVKHQAEEEEEREASWQAEEEKERQARRRQAVEGEREARQRAEKEVEREARQQVALVLGRAVQLLARTQAAFTPHQLCDMLGALALLELCPWREVVHPALCRLAEMCRLKPLKRTAAGGRGPASLALDVVQELIHGGYSRDKLDARQKVQLYQMFLVAQVEGRQGEFIKALGSWDAIRDARATWHAAQPDMPRSMPKVLKRCLESKLQLRGSIMDNFRTQDGGMDVQLCCHHPDTGRLLAFKVLGPEQGLASEISARPLGHVAWLSRCLERRGVDCVFLTWYEYRMAVDFQAALEEWRLKGFAVDPERLPDFRGGLDRLLKKKVAMRMQMPPLHPILSSFPL</sequence>
<comment type="caution">
    <text evidence="2">The sequence shown here is derived from an EMBL/GenBank/DDBJ whole genome shotgun (WGS) entry which is preliminary data.</text>
</comment>
<evidence type="ECO:0000313" key="2">
    <source>
        <dbReference type="EMBL" id="KAF5843785.1"/>
    </source>
</evidence>
<feature type="compositionally biased region" description="Low complexity" evidence="1">
    <location>
        <begin position="285"/>
        <end position="299"/>
    </location>
</feature>
<feature type="region of interest" description="Disordered" evidence="1">
    <location>
        <begin position="260"/>
        <end position="308"/>
    </location>
</feature>
<proteinExistence type="predicted"/>
<evidence type="ECO:0000313" key="3">
    <source>
        <dbReference type="Proteomes" id="UP000815325"/>
    </source>
</evidence>
<feature type="region of interest" description="Disordered" evidence="1">
    <location>
        <begin position="592"/>
        <end position="649"/>
    </location>
</feature>
<dbReference type="Proteomes" id="UP000815325">
    <property type="component" value="Unassembled WGS sequence"/>
</dbReference>
<feature type="compositionally biased region" description="Basic residues" evidence="1">
    <location>
        <begin position="527"/>
        <end position="538"/>
    </location>
</feature>
<feature type="region of interest" description="Disordered" evidence="1">
    <location>
        <begin position="497"/>
        <end position="573"/>
    </location>
</feature>
<feature type="compositionally biased region" description="Basic and acidic residues" evidence="1">
    <location>
        <begin position="622"/>
        <end position="649"/>
    </location>
</feature>
<feature type="compositionally biased region" description="Low complexity" evidence="1">
    <location>
        <begin position="193"/>
        <end position="204"/>
    </location>
</feature>
<protein>
    <recommendedName>
        <fullName evidence="4">RAP domain-containing protein</fullName>
    </recommendedName>
</protein>
<feature type="region of interest" description="Disordered" evidence="1">
    <location>
        <begin position="192"/>
        <end position="227"/>
    </location>
</feature>
<feature type="compositionally biased region" description="Basic and acidic residues" evidence="1">
    <location>
        <begin position="599"/>
        <end position="609"/>
    </location>
</feature>
<dbReference type="EMBL" id="MU069437">
    <property type="protein sequence ID" value="KAF5843785.1"/>
    <property type="molecule type" value="Genomic_DNA"/>
</dbReference>
<feature type="compositionally biased region" description="Low complexity" evidence="1">
    <location>
        <begin position="238"/>
        <end position="250"/>
    </location>
</feature>
<evidence type="ECO:0008006" key="4">
    <source>
        <dbReference type="Google" id="ProtNLM"/>
    </source>
</evidence>
<gene>
    <name evidence="2" type="ORF">DUNSADRAFT_5023</name>
</gene>
<name>A0ABQ7HAA8_DUNSA</name>
<feature type="compositionally biased region" description="Basic residues" evidence="1">
    <location>
        <begin position="168"/>
        <end position="177"/>
    </location>
</feature>
<reference evidence="2" key="1">
    <citation type="submission" date="2017-08" db="EMBL/GenBank/DDBJ databases">
        <authorList>
            <person name="Polle J.E."/>
            <person name="Barry K."/>
            <person name="Cushman J."/>
            <person name="Schmutz J."/>
            <person name="Tran D."/>
            <person name="Hathwaick L.T."/>
            <person name="Yim W.C."/>
            <person name="Jenkins J."/>
            <person name="Mckie-Krisberg Z.M."/>
            <person name="Prochnik S."/>
            <person name="Lindquist E."/>
            <person name="Dockter R.B."/>
            <person name="Adam C."/>
            <person name="Molina H."/>
            <person name="Bunkerborg J."/>
            <person name="Jin E."/>
            <person name="Buchheim M."/>
            <person name="Magnuson J."/>
        </authorList>
    </citation>
    <scope>NUCLEOTIDE SEQUENCE</scope>
    <source>
        <strain evidence="2">CCAP 19/18</strain>
    </source>
</reference>
<feature type="non-terminal residue" evidence="2">
    <location>
        <position position="1"/>
    </location>
</feature>
<evidence type="ECO:0000256" key="1">
    <source>
        <dbReference type="SAM" id="MobiDB-lite"/>
    </source>
</evidence>
<feature type="region of interest" description="Disordered" evidence="1">
    <location>
        <begin position="232"/>
        <end position="251"/>
    </location>
</feature>
<organism evidence="2 3">
    <name type="scientific">Dunaliella salina</name>
    <name type="common">Green alga</name>
    <name type="synonym">Protococcus salinus</name>
    <dbReference type="NCBI Taxonomy" id="3046"/>
    <lineage>
        <taxon>Eukaryota</taxon>
        <taxon>Viridiplantae</taxon>
        <taxon>Chlorophyta</taxon>
        <taxon>core chlorophytes</taxon>
        <taxon>Chlorophyceae</taxon>
        <taxon>CS clade</taxon>
        <taxon>Chlamydomonadales</taxon>
        <taxon>Dunaliellaceae</taxon>
        <taxon>Dunaliella</taxon>
    </lineage>
</organism>
<accession>A0ABQ7HAA8</accession>
<feature type="region of interest" description="Disordered" evidence="1">
    <location>
        <begin position="159"/>
        <end position="178"/>
    </location>
</feature>
<feature type="compositionally biased region" description="Polar residues" evidence="1">
    <location>
        <begin position="553"/>
        <end position="571"/>
    </location>
</feature>